<accession>A0ABY8EDT3</accession>
<dbReference type="Gene3D" id="3.30.450.20">
    <property type="entry name" value="PAS domain"/>
    <property type="match status" value="1"/>
</dbReference>
<feature type="transmembrane region" description="Helical" evidence="8">
    <location>
        <begin position="14"/>
        <end position="32"/>
    </location>
</feature>
<dbReference type="PANTHER" id="PTHR32089:SF112">
    <property type="entry name" value="LYSOZYME-LIKE PROTEIN-RELATED"/>
    <property type="match status" value="1"/>
</dbReference>
<evidence type="ECO:0000256" key="5">
    <source>
        <dbReference type="ARBA" id="ARBA00023136"/>
    </source>
</evidence>
<keyword evidence="3 8" id="KW-0812">Transmembrane</keyword>
<dbReference type="InterPro" id="IPR029151">
    <property type="entry name" value="Sensor-like_sf"/>
</dbReference>
<evidence type="ECO:0000313" key="10">
    <source>
        <dbReference type="EMBL" id="WFD09944.1"/>
    </source>
</evidence>
<dbReference type="Proteomes" id="UP001222800">
    <property type="component" value="Chromosome"/>
</dbReference>
<dbReference type="RefSeq" id="WP_277731922.1">
    <property type="nucleotide sequence ID" value="NZ_CP120733.1"/>
</dbReference>
<dbReference type="PANTHER" id="PTHR32089">
    <property type="entry name" value="METHYL-ACCEPTING CHEMOTAXIS PROTEIN MCPB"/>
    <property type="match status" value="1"/>
</dbReference>
<dbReference type="InterPro" id="IPR004089">
    <property type="entry name" value="MCPsignal_dom"/>
</dbReference>
<dbReference type="SMART" id="SM00283">
    <property type="entry name" value="MA"/>
    <property type="match status" value="1"/>
</dbReference>
<gene>
    <name evidence="10" type="ORF">P4S50_16440</name>
</gene>
<dbReference type="PROSITE" id="PS50111">
    <property type="entry name" value="CHEMOTAXIS_TRANSDUC_2"/>
    <property type="match status" value="1"/>
</dbReference>
<keyword evidence="5 8" id="KW-0472">Membrane</keyword>
<dbReference type="Pfam" id="PF00015">
    <property type="entry name" value="MCPsignal"/>
    <property type="match status" value="1"/>
</dbReference>
<comment type="subcellular location">
    <subcellularLocation>
        <location evidence="1">Cell membrane</location>
        <topology evidence="1">Multi-pass membrane protein</topology>
    </subcellularLocation>
</comment>
<reference evidence="10 11" key="1">
    <citation type="submission" date="2023-03" db="EMBL/GenBank/DDBJ databases">
        <title>Complete genome sequence of Tepidibacter sp. SWIR-1, isolated from a deep-sea hydrothermal vent.</title>
        <authorList>
            <person name="Li X."/>
        </authorList>
    </citation>
    <scope>NUCLEOTIDE SEQUENCE [LARGE SCALE GENOMIC DNA]</scope>
    <source>
        <strain evidence="10 11">SWIR-1</strain>
    </source>
</reference>
<dbReference type="Pfam" id="PF17203">
    <property type="entry name" value="sCache_3_2"/>
    <property type="match status" value="1"/>
</dbReference>
<organism evidence="10 11">
    <name type="scientific">Tepidibacter hydrothermalis</name>
    <dbReference type="NCBI Taxonomy" id="3036126"/>
    <lineage>
        <taxon>Bacteria</taxon>
        <taxon>Bacillati</taxon>
        <taxon>Bacillota</taxon>
        <taxon>Clostridia</taxon>
        <taxon>Peptostreptococcales</taxon>
        <taxon>Peptostreptococcaceae</taxon>
        <taxon>Tepidibacter</taxon>
    </lineage>
</organism>
<proteinExistence type="predicted"/>
<dbReference type="SUPFAM" id="SSF58104">
    <property type="entry name" value="Methyl-accepting chemotaxis protein (MCP) signaling domain"/>
    <property type="match status" value="1"/>
</dbReference>
<evidence type="ECO:0000256" key="7">
    <source>
        <dbReference type="PROSITE-ProRule" id="PRU00284"/>
    </source>
</evidence>
<evidence type="ECO:0000256" key="8">
    <source>
        <dbReference type="SAM" id="Phobius"/>
    </source>
</evidence>
<evidence type="ECO:0000256" key="6">
    <source>
        <dbReference type="ARBA" id="ARBA00023224"/>
    </source>
</evidence>
<keyword evidence="11" id="KW-1185">Reference proteome</keyword>
<evidence type="ECO:0000259" key="9">
    <source>
        <dbReference type="PROSITE" id="PS50111"/>
    </source>
</evidence>
<dbReference type="Gene3D" id="1.10.287.950">
    <property type="entry name" value="Methyl-accepting chemotaxis protein"/>
    <property type="match status" value="1"/>
</dbReference>
<dbReference type="SUPFAM" id="SSF103190">
    <property type="entry name" value="Sensory domain-like"/>
    <property type="match status" value="1"/>
</dbReference>
<evidence type="ECO:0000256" key="2">
    <source>
        <dbReference type="ARBA" id="ARBA00022475"/>
    </source>
</evidence>
<dbReference type="CDD" id="cd11386">
    <property type="entry name" value="MCP_signal"/>
    <property type="match status" value="1"/>
</dbReference>
<feature type="transmembrane region" description="Helical" evidence="8">
    <location>
        <begin position="173"/>
        <end position="196"/>
    </location>
</feature>
<dbReference type="EMBL" id="CP120733">
    <property type="protein sequence ID" value="WFD09944.1"/>
    <property type="molecule type" value="Genomic_DNA"/>
</dbReference>
<evidence type="ECO:0000256" key="3">
    <source>
        <dbReference type="ARBA" id="ARBA00022692"/>
    </source>
</evidence>
<keyword evidence="4 8" id="KW-1133">Transmembrane helix</keyword>
<evidence type="ECO:0000313" key="11">
    <source>
        <dbReference type="Proteomes" id="UP001222800"/>
    </source>
</evidence>
<evidence type="ECO:0000256" key="1">
    <source>
        <dbReference type="ARBA" id="ARBA00004651"/>
    </source>
</evidence>
<feature type="domain" description="Methyl-accepting transducer" evidence="9">
    <location>
        <begin position="272"/>
        <end position="522"/>
    </location>
</feature>
<keyword evidence="6 7" id="KW-0807">Transducer</keyword>
<evidence type="ECO:0000256" key="4">
    <source>
        <dbReference type="ARBA" id="ARBA00022989"/>
    </source>
</evidence>
<dbReference type="Gene3D" id="6.10.340.10">
    <property type="match status" value="1"/>
</dbReference>
<name>A0ABY8EDT3_9FIRM</name>
<sequence length="558" mass="61748">MEVKITKRTLKNKITTVSLVLFGILLFFSTWVSKELIENKMTDVFLEKGVEQVQEIAYQAEYILKSDENDIENLQKFVEKKALQNNIAYAIIIDTNVTAIAHSDKQKIGKVYEDEYSIDGSKNGNIKTSKFYADVQKIWTYDIMVPIYKNGELVGVVDIGLPESGIKKIIDSFLITQIITTISSFVLIGILMIIVFGKVFKPLDKLVNLINRTSEFDLENDDTYKKLTNNNDEIGRITISILEMRSKIADIVGSIKTSSYTINEASQHLSKISQDTLSSNNEISITIEEISKATEAQAIDTESSLIKITELSSEIDKILNISNDIASMIIETDTLSDKGSENIKNLIESTIKNKEISNKVKNIVVDMDQNSAQITGIVDTITSIASQTNLLALNASIESARAGEAGKGFAVVADEIRKLAEQTAKSTEEIKNQISSIKEKSSLAVSEIESNVVIVEQNNDNVNKTEEAFSQISKALNELKYKTDDVLDFSKSIKNNKDDVVESIQNISAVSEETSASTEQIAAALEESVNNIEGLSNRATDLNGLSDLLQSEIDKFKL</sequence>
<keyword evidence="2" id="KW-1003">Cell membrane</keyword>
<dbReference type="InterPro" id="IPR033463">
    <property type="entry name" value="sCache_3"/>
</dbReference>
<protein>
    <submittedName>
        <fullName evidence="10">Methyl-accepting chemotaxis protein</fullName>
    </submittedName>
</protein>